<evidence type="ECO:0008006" key="3">
    <source>
        <dbReference type="Google" id="ProtNLM"/>
    </source>
</evidence>
<proteinExistence type="predicted"/>
<dbReference type="OrthoDB" id="10056483at2759"/>
<dbReference type="Proteomes" id="UP000275846">
    <property type="component" value="Unassembled WGS sequence"/>
</dbReference>
<protein>
    <recommendedName>
        <fullName evidence="3">Reverse transcriptase domain-containing protein</fullName>
    </recommendedName>
</protein>
<evidence type="ECO:0000313" key="1">
    <source>
        <dbReference type="EMBL" id="VDL95601.1"/>
    </source>
</evidence>
<organism evidence="1 2">
    <name type="scientific">Schistocephalus solidus</name>
    <name type="common">Tapeworm</name>
    <dbReference type="NCBI Taxonomy" id="70667"/>
    <lineage>
        <taxon>Eukaryota</taxon>
        <taxon>Metazoa</taxon>
        <taxon>Spiralia</taxon>
        <taxon>Lophotrochozoa</taxon>
        <taxon>Platyhelminthes</taxon>
        <taxon>Cestoda</taxon>
        <taxon>Eucestoda</taxon>
        <taxon>Diphyllobothriidea</taxon>
        <taxon>Diphyllobothriidae</taxon>
        <taxon>Schistocephalus</taxon>
    </lineage>
</organism>
<accession>A0A3P7E949</accession>
<name>A0A3P7E949_SCHSO</name>
<reference evidence="1 2" key="1">
    <citation type="submission" date="2018-11" db="EMBL/GenBank/DDBJ databases">
        <authorList>
            <consortium name="Pathogen Informatics"/>
        </authorList>
    </citation>
    <scope>NUCLEOTIDE SEQUENCE [LARGE SCALE GENOMIC DNA]</scope>
    <source>
        <strain evidence="1 2">NST_G2</strain>
    </source>
</reference>
<sequence length="175" mass="19390">MGLSYSSGLNLSEHYALVVSKACQTTGFILRNYKTVNIRTSLYKMFVRPTLEYCLFLFSLLHASYIFCNDSALPGTQIKHVRSGVIEGSGLSPLLFCFFVNDVPDCFKYGRPFMYNDDLEVAFFDINQPIATSCLSSLKRVSRPSLSGLAHGAFRFLGKSAALWLLATTISPTLG</sequence>
<evidence type="ECO:0000313" key="2">
    <source>
        <dbReference type="Proteomes" id="UP000275846"/>
    </source>
</evidence>
<dbReference type="EMBL" id="UYSU01035104">
    <property type="protein sequence ID" value="VDL95601.1"/>
    <property type="molecule type" value="Genomic_DNA"/>
</dbReference>
<dbReference type="AlphaFoldDB" id="A0A3P7E949"/>
<keyword evidence="2" id="KW-1185">Reference proteome</keyword>
<gene>
    <name evidence="1" type="ORF">SSLN_LOCUS9216</name>
</gene>